<evidence type="ECO:0008006" key="3">
    <source>
        <dbReference type="Google" id="ProtNLM"/>
    </source>
</evidence>
<gene>
    <name evidence="1" type="ORF">SAMN04489797_2926</name>
</gene>
<evidence type="ECO:0000313" key="2">
    <source>
        <dbReference type="Proteomes" id="UP000198963"/>
    </source>
</evidence>
<dbReference type="EMBL" id="LT629774">
    <property type="protein sequence ID" value="SDS98163.1"/>
    <property type="molecule type" value="Genomic_DNA"/>
</dbReference>
<name>A0A1H1WLX3_9FLAO</name>
<reference evidence="1 2" key="1">
    <citation type="submission" date="2016-10" db="EMBL/GenBank/DDBJ databases">
        <authorList>
            <person name="Varghese N."/>
            <person name="Submissions S."/>
        </authorList>
    </citation>
    <scope>NUCLEOTIDE SEQUENCE [LARGE SCALE GENOMIC DNA]</scope>
    <source>
        <strain evidence="1 2">RHA_55</strain>
    </source>
</reference>
<dbReference type="Proteomes" id="UP000198963">
    <property type="component" value="Chromosome I"/>
</dbReference>
<evidence type="ECO:0000313" key="1">
    <source>
        <dbReference type="EMBL" id="SDS98163.1"/>
    </source>
</evidence>
<dbReference type="AlphaFoldDB" id="A0A1H1WLX3"/>
<keyword evidence="2" id="KW-1185">Reference proteome</keyword>
<dbReference type="STRING" id="1249933.SAMN04489797_2926"/>
<accession>A0A1H1WLX3</accession>
<sequence length="156" mass="18149">MKHLILIIIFINFSPLLNSTENINITESITFLNQQPSLAEQYYDKLEINTNLPKMLNSFLDRKALVRTEVPSSLWQNIKNSIDYDSFKTQIVDIIPNFYTDSELQEILNAHNDRPKVPITKISFRQELSTRSQNFIDNDFINTVNTMFSSNGYLPL</sequence>
<protein>
    <recommendedName>
        <fullName evidence="3">DUF2059 domain-containing protein</fullName>
    </recommendedName>
</protein>
<proteinExistence type="predicted"/>
<organism evidence="1 2">
    <name type="scientific">Winogradskyella sediminis</name>
    <dbReference type="NCBI Taxonomy" id="1382466"/>
    <lineage>
        <taxon>Bacteria</taxon>
        <taxon>Pseudomonadati</taxon>
        <taxon>Bacteroidota</taxon>
        <taxon>Flavobacteriia</taxon>
        <taxon>Flavobacteriales</taxon>
        <taxon>Flavobacteriaceae</taxon>
        <taxon>Winogradskyella</taxon>
    </lineage>
</organism>